<keyword evidence="1" id="KW-0472">Membrane</keyword>
<accession>A0A9D2NYS7</accession>
<evidence type="ECO:0000256" key="1">
    <source>
        <dbReference type="SAM" id="Phobius"/>
    </source>
</evidence>
<gene>
    <name evidence="2" type="ORF">H9701_05260</name>
</gene>
<evidence type="ECO:0008006" key="4">
    <source>
        <dbReference type="Google" id="ProtNLM"/>
    </source>
</evidence>
<keyword evidence="1" id="KW-1133">Transmembrane helix</keyword>
<feature type="transmembrane region" description="Helical" evidence="1">
    <location>
        <begin position="124"/>
        <end position="143"/>
    </location>
</feature>
<reference evidence="2" key="2">
    <citation type="submission" date="2021-04" db="EMBL/GenBank/DDBJ databases">
        <authorList>
            <person name="Gilroy R."/>
        </authorList>
    </citation>
    <scope>NUCLEOTIDE SEQUENCE</scope>
    <source>
        <strain evidence="2">CHK186-1790</strain>
    </source>
</reference>
<reference evidence="2" key="1">
    <citation type="journal article" date="2021" name="PeerJ">
        <title>Extensive microbial diversity within the chicken gut microbiome revealed by metagenomics and culture.</title>
        <authorList>
            <person name="Gilroy R."/>
            <person name="Ravi A."/>
            <person name="Getino M."/>
            <person name="Pursley I."/>
            <person name="Horton D.L."/>
            <person name="Alikhan N.F."/>
            <person name="Baker D."/>
            <person name="Gharbi K."/>
            <person name="Hall N."/>
            <person name="Watson M."/>
            <person name="Adriaenssens E.M."/>
            <person name="Foster-Nyarko E."/>
            <person name="Jarju S."/>
            <person name="Secka A."/>
            <person name="Antonio M."/>
            <person name="Oren A."/>
            <person name="Chaudhuri R.R."/>
            <person name="La Ragione R."/>
            <person name="Hildebrand F."/>
            <person name="Pallen M.J."/>
        </authorList>
    </citation>
    <scope>NUCLEOTIDE SEQUENCE</scope>
    <source>
        <strain evidence="2">CHK186-1790</strain>
    </source>
</reference>
<proteinExistence type="predicted"/>
<sequence>MLNKWKKAGALFPMEDCVTVWKLILASYIGFLLVWAFGFKATSSISVSAIMTLPYGTTVTNTRSYVRKRMLAQVIGVLVAYPLYLFVNWVPNFPASQKLALPMTLSLLITAMINRAFHLKIADITMLMPGYLVILMTPGYDLYPLMRPIYVLLGVILGYALNVWFFAPNYGKIIDEQLEKAGERLERIMNSFDGTTLDESQKADLQAASACVKTVNDYLPRLKQDLHSCKKYRPYLQRLPAIEQEVAADEAVICILCDELPQGEDAFAQDYQAALRSLFDSHQQLLRGEAPEHREIVCPAGSSPAHAAPVARLLKYMETLFCGDVPAVPL</sequence>
<dbReference type="Proteomes" id="UP000823882">
    <property type="component" value="Unassembled WGS sequence"/>
</dbReference>
<feature type="transmembrane region" description="Helical" evidence="1">
    <location>
        <begin position="149"/>
        <end position="167"/>
    </location>
</feature>
<comment type="caution">
    <text evidence="2">The sequence shown here is derived from an EMBL/GenBank/DDBJ whole genome shotgun (WGS) entry which is preliminary data.</text>
</comment>
<feature type="transmembrane region" description="Helical" evidence="1">
    <location>
        <begin position="70"/>
        <end position="87"/>
    </location>
</feature>
<keyword evidence="1" id="KW-0812">Transmembrane</keyword>
<dbReference type="AlphaFoldDB" id="A0A9D2NYS7"/>
<name>A0A9D2NYS7_9FIRM</name>
<protein>
    <recommendedName>
        <fullName evidence="4">FUSC family protein</fullName>
    </recommendedName>
</protein>
<dbReference type="EMBL" id="DWWJ01000094">
    <property type="protein sequence ID" value="HJC40945.1"/>
    <property type="molecule type" value="Genomic_DNA"/>
</dbReference>
<organism evidence="2 3">
    <name type="scientific">Candidatus Intestinimonas pullistercoris</name>
    <dbReference type="NCBI Taxonomy" id="2838623"/>
    <lineage>
        <taxon>Bacteria</taxon>
        <taxon>Bacillati</taxon>
        <taxon>Bacillota</taxon>
        <taxon>Clostridia</taxon>
        <taxon>Eubacteriales</taxon>
        <taxon>Intestinimonas</taxon>
    </lineage>
</organism>
<feature type="transmembrane region" description="Helical" evidence="1">
    <location>
        <begin position="20"/>
        <end position="39"/>
    </location>
</feature>
<evidence type="ECO:0000313" key="2">
    <source>
        <dbReference type="EMBL" id="HJC40945.1"/>
    </source>
</evidence>
<evidence type="ECO:0000313" key="3">
    <source>
        <dbReference type="Proteomes" id="UP000823882"/>
    </source>
</evidence>